<organism evidence="2 3">
    <name type="scientific">Caldicellulosiruptor bescii</name>
    <name type="common">Anaerocellum thermophilum</name>
    <dbReference type="NCBI Taxonomy" id="31899"/>
    <lineage>
        <taxon>Bacteria</taxon>
        <taxon>Bacillati</taxon>
        <taxon>Bacillota</taxon>
        <taxon>Bacillota incertae sedis</taxon>
        <taxon>Caldicellulosiruptorales</taxon>
        <taxon>Caldicellulosiruptoraceae</taxon>
        <taxon>Caldicellulosiruptor</taxon>
    </lineage>
</organism>
<feature type="domain" description="PPM-type phosphatase" evidence="1">
    <location>
        <begin position="3"/>
        <end position="249"/>
    </location>
</feature>
<dbReference type="InterPro" id="IPR015655">
    <property type="entry name" value="PP2C"/>
</dbReference>
<comment type="caution">
    <text evidence="2">The sequence shown here is derived from an EMBL/GenBank/DDBJ whole genome shotgun (WGS) entry which is preliminary data.</text>
</comment>
<dbReference type="RefSeq" id="WP_015908991.1">
    <property type="nucleotide sequence ID" value="NZ_FUZJ01000001.1"/>
</dbReference>
<evidence type="ECO:0000313" key="3">
    <source>
        <dbReference type="Proteomes" id="UP000196803"/>
    </source>
</evidence>
<evidence type="ECO:0000259" key="1">
    <source>
        <dbReference type="PROSITE" id="PS51746"/>
    </source>
</evidence>
<dbReference type="InterPro" id="IPR036457">
    <property type="entry name" value="PPM-type-like_dom_sf"/>
</dbReference>
<dbReference type="GeneID" id="31774047"/>
<dbReference type="PROSITE" id="PS51746">
    <property type="entry name" value="PPM_2"/>
    <property type="match status" value="1"/>
</dbReference>
<evidence type="ECO:0000313" key="2">
    <source>
        <dbReference type="EMBL" id="SMR91269.1"/>
    </source>
</evidence>
<reference evidence="2 3" key="1">
    <citation type="submission" date="2017-05" db="EMBL/GenBank/DDBJ databases">
        <authorList>
            <person name="Varghese N."/>
            <person name="Submissions S."/>
        </authorList>
    </citation>
    <scope>NUCLEOTIDE SEQUENCE [LARGE SCALE GENOMIC DNA]</scope>
    <source>
        <strain evidence="2 3">MACB1020</strain>
    </source>
</reference>
<dbReference type="PANTHER" id="PTHR47992">
    <property type="entry name" value="PROTEIN PHOSPHATASE"/>
    <property type="match status" value="1"/>
</dbReference>
<dbReference type="SMART" id="SM00332">
    <property type="entry name" value="PP2Cc"/>
    <property type="match status" value="1"/>
</dbReference>
<dbReference type="InterPro" id="IPR001932">
    <property type="entry name" value="PPM-type_phosphatase-like_dom"/>
</dbReference>
<gene>
    <name evidence="2" type="ORF">SAMN05216240_0342</name>
</gene>
<dbReference type="EMBL" id="FXXC01000001">
    <property type="protein sequence ID" value="SMR91269.1"/>
    <property type="molecule type" value="Genomic_DNA"/>
</dbReference>
<dbReference type="Gene3D" id="3.60.40.10">
    <property type="entry name" value="PPM-type phosphatase domain"/>
    <property type="match status" value="1"/>
</dbReference>
<dbReference type="CDD" id="cd00143">
    <property type="entry name" value="PP2Cc"/>
    <property type="match status" value="1"/>
</dbReference>
<sequence length="249" mass="28271">MFKVFYFTNKGNSRDTNEDALLVFEKIISSTNMEKCESIDIDGKNIFLAVADGIGGHTKGELASKMVLEILKSYKDDIIEKKLSVEDAIKIARDELENYARTNPNSFGMGCTVAGVLIVGSKVQVFNVGDCRVYRLLGQRAIRLTKDHTVVEDLISSGYITVDEAKTHSKKHALTSAIIADNYRTEVQIYRNETEIIDEDRFIICSDGFWDKFEKEIPEIFSSDEFCMEFQKRFHLGNFNDNISFILLS</sequence>
<proteinExistence type="predicted"/>
<dbReference type="SUPFAM" id="SSF81606">
    <property type="entry name" value="PP2C-like"/>
    <property type="match status" value="1"/>
</dbReference>
<keyword evidence="3" id="KW-1185">Reference proteome</keyword>
<dbReference type="Proteomes" id="UP000196803">
    <property type="component" value="Unassembled WGS sequence"/>
</dbReference>
<accession>A0ABY1S5C2</accession>
<protein>
    <submittedName>
        <fullName evidence="2">Protein phosphatase</fullName>
    </submittedName>
</protein>
<dbReference type="SMART" id="SM00331">
    <property type="entry name" value="PP2C_SIG"/>
    <property type="match status" value="1"/>
</dbReference>
<name>A0ABY1S5C2_CALBS</name>
<dbReference type="Pfam" id="PF00481">
    <property type="entry name" value="PP2C"/>
    <property type="match status" value="1"/>
</dbReference>